<sequence>MSKTVRFLFIFIFFTIFSFQRAQAQNPNQMGAWYMYFFDTNFGESQFGIQGDMQYRNWNIMGDLEQLLLRSGFTFSPKNANIKLTLGYAHITSGALGESNDTSFENRIYQEALLPQKVGGRIYLTHRFRYEQRFVEDQDFRTRYRYNLFMNIPFNKKTFKKNTFYAALYNELFINGEQNIGGGQSVEFFDRNRTYLGVGYVLNPKIKFQLGWMNQKTNSQGKGQLQVSMHHNF</sequence>
<dbReference type="Pfam" id="PF10677">
    <property type="entry name" value="DUF2490"/>
    <property type="match status" value="1"/>
</dbReference>
<name>A0A2K1DY28_9FLAO</name>
<gene>
    <name evidence="2" type="ORF">C1T31_09445</name>
</gene>
<evidence type="ECO:0000256" key="1">
    <source>
        <dbReference type="SAM" id="SignalP"/>
    </source>
</evidence>
<keyword evidence="3" id="KW-1185">Reference proteome</keyword>
<organism evidence="2 3">
    <name type="scientific">Hanstruepera neustonica</name>
    <dbReference type="NCBI Taxonomy" id="1445657"/>
    <lineage>
        <taxon>Bacteria</taxon>
        <taxon>Pseudomonadati</taxon>
        <taxon>Bacteroidota</taxon>
        <taxon>Flavobacteriia</taxon>
        <taxon>Flavobacteriales</taxon>
        <taxon>Flavobacteriaceae</taxon>
        <taxon>Hanstruepera</taxon>
    </lineage>
</organism>
<dbReference type="RefSeq" id="WP_103052257.1">
    <property type="nucleotide sequence ID" value="NZ_POWF01000005.1"/>
</dbReference>
<dbReference type="Proteomes" id="UP000236641">
    <property type="component" value="Unassembled WGS sequence"/>
</dbReference>
<protein>
    <submittedName>
        <fullName evidence="2">DUF2490 domain-containing protein</fullName>
    </submittedName>
</protein>
<evidence type="ECO:0000313" key="3">
    <source>
        <dbReference type="Proteomes" id="UP000236641"/>
    </source>
</evidence>
<accession>A0A2K1DY28</accession>
<reference evidence="2 3" key="1">
    <citation type="submission" date="2018-01" db="EMBL/GenBank/DDBJ databases">
        <title>The draft genome of Hanstruepera neustonica JCM19743.</title>
        <authorList>
            <person name="He R.-H."/>
            <person name="Du Z.-J."/>
        </authorList>
    </citation>
    <scope>NUCLEOTIDE SEQUENCE [LARGE SCALE GENOMIC DNA]</scope>
    <source>
        <strain evidence="2 3">JCM19743</strain>
    </source>
</reference>
<feature type="chain" id="PRO_5014471752" evidence="1">
    <location>
        <begin position="25"/>
        <end position="233"/>
    </location>
</feature>
<dbReference type="OrthoDB" id="1118734at2"/>
<comment type="caution">
    <text evidence="2">The sequence shown here is derived from an EMBL/GenBank/DDBJ whole genome shotgun (WGS) entry which is preliminary data.</text>
</comment>
<proteinExistence type="predicted"/>
<feature type="signal peptide" evidence="1">
    <location>
        <begin position="1"/>
        <end position="24"/>
    </location>
</feature>
<dbReference type="EMBL" id="POWF01000005">
    <property type="protein sequence ID" value="PNQ72921.1"/>
    <property type="molecule type" value="Genomic_DNA"/>
</dbReference>
<evidence type="ECO:0000313" key="2">
    <source>
        <dbReference type="EMBL" id="PNQ72921.1"/>
    </source>
</evidence>
<dbReference type="InterPro" id="IPR019619">
    <property type="entry name" value="DUF2490"/>
</dbReference>
<dbReference type="AlphaFoldDB" id="A0A2K1DY28"/>
<keyword evidence="1" id="KW-0732">Signal</keyword>